<dbReference type="EMBL" id="MFQZ01000005">
    <property type="protein sequence ID" value="OGH88209.1"/>
    <property type="molecule type" value="Genomic_DNA"/>
</dbReference>
<comment type="caution">
    <text evidence="2">The sequence shown here is derived from an EMBL/GenBank/DDBJ whole genome shotgun (WGS) entry which is preliminary data.</text>
</comment>
<organism evidence="2 3">
    <name type="scientific">Candidatus Magasanikbacteria bacterium RIFOXYC2_FULL_42_28</name>
    <dbReference type="NCBI Taxonomy" id="1798704"/>
    <lineage>
        <taxon>Bacteria</taxon>
        <taxon>Candidatus Magasanikiibacteriota</taxon>
    </lineage>
</organism>
<feature type="coiled-coil region" evidence="1">
    <location>
        <begin position="54"/>
        <end position="113"/>
    </location>
</feature>
<proteinExistence type="predicted"/>
<protein>
    <submittedName>
        <fullName evidence="2">Uncharacterized protein</fullName>
    </submittedName>
</protein>
<dbReference type="AlphaFoldDB" id="A0A1F6NWB0"/>
<dbReference type="STRING" id="1798704.A3J93_00515"/>
<accession>A0A1F6NWB0</accession>
<evidence type="ECO:0000256" key="1">
    <source>
        <dbReference type="SAM" id="Coils"/>
    </source>
</evidence>
<evidence type="ECO:0000313" key="3">
    <source>
        <dbReference type="Proteomes" id="UP000177907"/>
    </source>
</evidence>
<name>A0A1F6NWB0_9BACT</name>
<gene>
    <name evidence="2" type="ORF">A3J93_00515</name>
</gene>
<sequence>MRARGGVLTEAEELLRGMGLDLQSGQQTKKQALDEKVGKRAGVLIAGKAIDVVVKQLRVAVKKAETLVNNAEQDSLSNVAELRKKFERLQQILIDKENELEVHVNDIETAESDPDVVGALRDQADVADKEHEWKEVSKCKELVDQKLRALADCWQEDGGYFLTVRDSDCKYLKEHTELLAKKNRAENDLYVAREKVNKKVFFKEKARKKFDEETSPALQALINAPDQADARARIFYTQYRKLVSEFSGAFESYVNALANRSKLDQRKNGGYGKQYEWFSTYNFVRYPFKNDGNRYFDVHGLFKYCGYSTDEIK</sequence>
<reference evidence="2 3" key="1">
    <citation type="journal article" date="2016" name="Nat. Commun.">
        <title>Thousands of microbial genomes shed light on interconnected biogeochemical processes in an aquifer system.</title>
        <authorList>
            <person name="Anantharaman K."/>
            <person name="Brown C.T."/>
            <person name="Hug L.A."/>
            <person name="Sharon I."/>
            <person name="Castelle C.J."/>
            <person name="Probst A.J."/>
            <person name="Thomas B.C."/>
            <person name="Singh A."/>
            <person name="Wilkins M.J."/>
            <person name="Karaoz U."/>
            <person name="Brodie E.L."/>
            <person name="Williams K.H."/>
            <person name="Hubbard S.S."/>
            <person name="Banfield J.F."/>
        </authorList>
    </citation>
    <scope>NUCLEOTIDE SEQUENCE [LARGE SCALE GENOMIC DNA]</scope>
</reference>
<keyword evidence="1" id="KW-0175">Coiled coil</keyword>
<dbReference type="Proteomes" id="UP000177907">
    <property type="component" value="Unassembled WGS sequence"/>
</dbReference>
<evidence type="ECO:0000313" key="2">
    <source>
        <dbReference type="EMBL" id="OGH88209.1"/>
    </source>
</evidence>